<dbReference type="EC" id="1.-.-.-" evidence="2"/>
<dbReference type="GO" id="GO:0016491">
    <property type="term" value="F:oxidoreductase activity"/>
    <property type="evidence" value="ECO:0007669"/>
    <property type="project" value="UniProtKB-KW"/>
</dbReference>
<reference evidence="2 3" key="1">
    <citation type="submission" date="2023-11" db="EMBL/GenBank/DDBJ databases">
        <title>A Novel Polar Bacteriovorax (B. antarcticus) Isolated from the Biocrust in Antarctica.</title>
        <authorList>
            <person name="Mun W."/>
            <person name="Choi S.Y."/>
            <person name="Mitchell R.J."/>
        </authorList>
    </citation>
    <scope>NUCLEOTIDE SEQUENCE [LARGE SCALE GENOMIC DNA]</scope>
    <source>
        <strain evidence="2 3">PP10</strain>
    </source>
</reference>
<dbReference type="InterPro" id="IPR020904">
    <property type="entry name" value="Sc_DH/Rdtase_CS"/>
</dbReference>
<dbReference type="CDD" id="cd05233">
    <property type="entry name" value="SDR_c"/>
    <property type="match status" value="1"/>
</dbReference>
<gene>
    <name evidence="2" type="ORF">SHI21_10780</name>
</gene>
<evidence type="ECO:0000313" key="2">
    <source>
        <dbReference type="EMBL" id="MEA9356693.1"/>
    </source>
</evidence>
<dbReference type="RefSeq" id="WP_323576541.1">
    <property type="nucleotide sequence ID" value="NZ_JAYGJQ010000002.1"/>
</dbReference>
<dbReference type="SUPFAM" id="SSF51735">
    <property type="entry name" value="NAD(P)-binding Rossmann-fold domains"/>
    <property type="match status" value="1"/>
</dbReference>
<comment type="similarity">
    <text evidence="1">Belongs to the short-chain dehydrogenases/reductases (SDR) family.</text>
</comment>
<dbReference type="PROSITE" id="PS00061">
    <property type="entry name" value="ADH_SHORT"/>
    <property type="match status" value="1"/>
</dbReference>
<dbReference type="EMBL" id="JAYGJQ010000002">
    <property type="protein sequence ID" value="MEA9356693.1"/>
    <property type="molecule type" value="Genomic_DNA"/>
</dbReference>
<dbReference type="InterPro" id="IPR036291">
    <property type="entry name" value="NAD(P)-bd_dom_sf"/>
</dbReference>
<evidence type="ECO:0000313" key="3">
    <source>
        <dbReference type="Proteomes" id="UP001302274"/>
    </source>
</evidence>
<keyword evidence="2" id="KW-0560">Oxidoreductase</keyword>
<accession>A0ABU5VWD6</accession>
<dbReference type="InterPro" id="IPR050259">
    <property type="entry name" value="SDR"/>
</dbReference>
<keyword evidence="3" id="KW-1185">Reference proteome</keyword>
<dbReference type="Proteomes" id="UP001302274">
    <property type="component" value="Unassembled WGS sequence"/>
</dbReference>
<organism evidence="2 3">
    <name type="scientific">Bacteriovorax antarcticus</name>
    <dbReference type="NCBI Taxonomy" id="3088717"/>
    <lineage>
        <taxon>Bacteria</taxon>
        <taxon>Pseudomonadati</taxon>
        <taxon>Bdellovibrionota</taxon>
        <taxon>Bacteriovoracia</taxon>
        <taxon>Bacteriovoracales</taxon>
        <taxon>Bacteriovoracaceae</taxon>
        <taxon>Bacteriovorax</taxon>
    </lineage>
</organism>
<dbReference type="PRINTS" id="PR00081">
    <property type="entry name" value="GDHRDH"/>
</dbReference>
<name>A0ABU5VWD6_9BACT</name>
<sequence length="244" mass="26020">MNNQKVVIVTGTSRGIGKAIALYLHEKNYKVIGIDKTECAQVFTQVTCDLKNWQEASVVIKQVLGTGSNVVGLVNNAAIQIEKGILETSLENLNDIFSTNVFSIYLLTQLLGPSFSEDAAIVNISSVHAHATSRNLSSYVATKGAVSALTRSMALELGEEKGIRVNSICPGAIETEMLIQGLSRNSNPDQAMNNLKKSSPLNKIGSGTDVAKLVHFLIDGELSGNITGQEFVVDSGVLARLASE</sequence>
<comment type="caution">
    <text evidence="2">The sequence shown here is derived from an EMBL/GenBank/DDBJ whole genome shotgun (WGS) entry which is preliminary data.</text>
</comment>
<dbReference type="PANTHER" id="PTHR42879">
    <property type="entry name" value="3-OXOACYL-(ACYL-CARRIER-PROTEIN) REDUCTASE"/>
    <property type="match status" value="1"/>
</dbReference>
<dbReference type="Pfam" id="PF13561">
    <property type="entry name" value="adh_short_C2"/>
    <property type="match status" value="1"/>
</dbReference>
<protein>
    <submittedName>
        <fullName evidence="2">SDR family oxidoreductase</fullName>
        <ecNumber evidence="2">1.-.-.-</ecNumber>
    </submittedName>
</protein>
<evidence type="ECO:0000256" key="1">
    <source>
        <dbReference type="ARBA" id="ARBA00006484"/>
    </source>
</evidence>
<dbReference type="InterPro" id="IPR002347">
    <property type="entry name" value="SDR_fam"/>
</dbReference>
<proteinExistence type="inferred from homology"/>
<dbReference type="Gene3D" id="3.40.50.720">
    <property type="entry name" value="NAD(P)-binding Rossmann-like Domain"/>
    <property type="match status" value="1"/>
</dbReference>
<dbReference type="PANTHER" id="PTHR42879:SF2">
    <property type="entry name" value="3-OXOACYL-[ACYL-CARRIER-PROTEIN] REDUCTASE FABG"/>
    <property type="match status" value="1"/>
</dbReference>
<dbReference type="PRINTS" id="PR00080">
    <property type="entry name" value="SDRFAMILY"/>
</dbReference>